<dbReference type="GO" id="GO:0006096">
    <property type="term" value="P:glycolytic process"/>
    <property type="evidence" value="ECO:0007669"/>
    <property type="project" value="UniProtKB-UniRule"/>
</dbReference>
<dbReference type="InterPro" id="IPR015824">
    <property type="entry name" value="Phosphoglycerate_kinase_N"/>
</dbReference>
<feature type="binding site" evidence="13 14">
    <location>
        <begin position="59"/>
        <end position="62"/>
    </location>
    <ligand>
        <name>substrate</name>
    </ligand>
</feature>
<dbReference type="OrthoDB" id="9808460at2"/>
<evidence type="ECO:0000313" key="18">
    <source>
        <dbReference type="Proteomes" id="UP000192477"/>
    </source>
</evidence>
<dbReference type="InterPro" id="IPR015911">
    <property type="entry name" value="Phosphoglycerate_kinase_CS"/>
</dbReference>
<dbReference type="PIRSF" id="PIRSF000724">
    <property type="entry name" value="Pgk"/>
    <property type="match status" value="1"/>
</dbReference>
<evidence type="ECO:0000256" key="2">
    <source>
        <dbReference type="ARBA" id="ARBA00004496"/>
    </source>
</evidence>
<keyword evidence="9 13" id="KW-0547">Nucleotide-binding</keyword>
<keyword evidence="10 13" id="KW-0418">Kinase</keyword>
<comment type="similarity">
    <text evidence="4 13 16">Belongs to the phosphoglycerate kinase family.</text>
</comment>
<dbReference type="InterPro" id="IPR036043">
    <property type="entry name" value="Phosphoglycerate_kinase_sf"/>
</dbReference>
<dbReference type="FunFam" id="3.40.50.1260:FF:000008">
    <property type="entry name" value="Phosphoglycerate kinase"/>
    <property type="match status" value="1"/>
</dbReference>
<feature type="binding site" evidence="13 15">
    <location>
        <position position="207"/>
    </location>
    <ligand>
        <name>ATP</name>
        <dbReference type="ChEBI" id="CHEBI:30616"/>
    </ligand>
</feature>
<evidence type="ECO:0000256" key="13">
    <source>
        <dbReference type="HAMAP-Rule" id="MF_00145"/>
    </source>
</evidence>
<dbReference type="EMBL" id="MJEA01000006">
    <property type="protein sequence ID" value="OQO70229.1"/>
    <property type="molecule type" value="Genomic_DNA"/>
</dbReference>
<keyword evidence="7 13" id="KW-0963">Cytoplasm</keyword>
<accession>A0A1V8YCB9</accession>
<dbReference type="Proteomes" id="UP000192477">
    <property type="component" value="Unassembled WGS sequence"/>
</dbReference>
<dbReference type="GO" id="GO:0043531">
    <property type="term" value="F:ADP binding"/>
    <property type="evidence" value="ECO:0007669"/>
    <property type="project" value="TreeGrafter"/>
</dbReference>
<dbReference type="CDD" id="cd00318">
    <property type="entry name" value="Phosphoglycerate_kinase"/>
    <property type="match status" value="1"/>
</dbReference>
<evidence type="ECO:0000256" key="10">
    <source>
        <dbReference type="ARBA" id="ARBA00022777"/>
    </source>
</evidence>
<dbReference type="PRINTS" id="PR00477">
    <property type="entry name" value="PHGLYCKINASE"/>
</dbReference>
<protein>
    <recommendedName>
        <fullName evidence="6 13">Phosphoglycerate kinase</fullName>
        <ecNumber evidence="5 13">2.7.2.3</ecNumber>
    </recommendedName>
</protein>
<feature type="binding site" evidence="13">
    <location>
        <position position="36"/>
    </location>
    <ligand>
        <name>substrate</name>
    </ligand>
</feature>
<dbReference type="AlphaFoldDB" id="A0A1V8YCB9"/>
<dbReference type="PANTHER" id="PTHR11406:SF23">
    <property type="entry name" value="PHOSPHOGLYCERATE KINASE 1, CHLOROPLASTIC-RELATED"/>
    <property type="match status" value="1"/>
</dbReference>
<comment type="caution">
    <text evidence="17">The sequence shown here is derived from an EMBL/GenBank/DDBJ whole genome shotgun (WGS) entry which is preliminary data.</text>
</comment>
<dbReference type="InterPro" id="IPR001576">
    <property type="entry name" value="Phosphoglycerate_kinase"/>
</dbReference>
<dbReference type="GO" id="GO:0009986">
    <property type="term" value="C:cell surface"/>
    <property type="evidence" value="ECO:0007669"/>
    <property type="project" value="UniProtKB-ARBA"/>
</dbReference>
<dbReference type="Pfam" id="PF00162">
    <property type="entry name" value="PGK"/>
    <property type="match status" value="1"/>
</dbReference>
<evidence type="ECO:0000256" key="12">
    <source>
        <dbReference type="ARBA" id="ARBA00023152"/>
    </source>
</evidence>
<keyword evidence="8 13" id="KW-0808">Transferase</keyword>
<dbReference type="HAMAP" id="MF_00145">
    <property type="entry name" value="Phosphoglyc_kinase"/>
    <property type="match status" value="1"/>
</dbReference>
<dbReference type="GO" id="GO:0006094">
    <property type="term" value="P:gluconeogenesis"/>
    <property type="evidence" value="ECO:0007669"/>
    <property type="project" value="TreeGrafter"/>
</dbReference>
<evidence type="ECO:0000256" key="4">
    <source>
        <dbReference type="ARBA" id="ARBA00008982"/>
    </source>
</evidence>
<feature type="binding site" evidence="14">
    <location>
        <position position="36"/>
    </location>
    <ligand>
        <name>(2R)-3-phosphoglycerate</name>
        <dbReference type="ChEBI" id="CHEBI:58272"/>
    </ligand>
</feature>
<proteinExistence type="inferred from homology"/>
<dbReference type="GO" id="GO:0004618">
    <property type="term" value="F:phosphoglycerate kinase activity"/>
    <property type="evidence" value="ECO:0007669"/>
    <property type="project" value="UniProtKB-UniRule"/>
</dbReference>
<gene>
    <name evidence="13" type="primary">pgk</name>
    <name evidence="17" type="ORF">BH747_07305</name>
</gene>
<reference evidence="17 18" key="1">
    <citation type="journal article" date="2017" name="BMC Microbiol.">
        <title>Comparative genomics of Enterococcus spp. isolated from bovine feces.</title>
        <authorList>
            <person name="Beukers A.G."/>
            <person name="Zaheer R."/>
            <person name="Goji N."/>
            <person name="Amoako K.K."/>
            <person name="Chaves A.V."/>
            <person name="Ward M.P."/>
            <person name="McAllister T.A."/>
        </authorList>
    </citation>
    <scope>NUCLEOTIDE SEQUENCE [LARGE SCALE GENOMIC DNA]</scope>
    <source>
        <strain evidence="17 18">F1129D 143</strain>
    </source>
</reference>
<evidence type="ECO:0000256" key="5">
    <source>
        <dbReference type="ARBA" id="ARBA00013061"/>
    </source>
</evidence>
<dbReference type="RefSeq" id="WP_081183682.1">
    <property type="nucleotide sequence ID" value="NZ_MJEA01000006.1"/>
</dbReference>
<dbReference type="Gene3D" id="3.40.50.1260">
    <property type="entry name" value="Phosphoglycerate kinase, N-terminal domain"/>
    <property type="match status" value="2"/>
</dbReference>
<feature type="binding site" evidence="13 15">
    <location>
        <begin position="352"/>
        <end position="355"/>
    </location>
    <ligand>
        <name>ATP</name>
        <dbReference type="ChEBI" id="CHEBI:30616"/>
    </ligand>
</feature>
<comment type="subunit">
    <text evidence="13">Monomer.</text>
</comment>
<evidence type="ECO:0000256" key="15">
    <source>
        <dbReference type="PIRSR" id="PIRSR000724-2"/>
    </source>
</evidence>
<comment type="subcellular location">
    <subcellularLocation>
        <location evidence="2 13">Cytoplasm</location>
    </subcellularLocation>
</comment>
<feature type="binding site" evidence="14">
    <location>
        <position position="119"/>
    </location>
    <ligand>
        <name>(2R)-3-phosphoglycerate</name>
        <dbReference type="ChEBI" id="CHEBI:58272"/>
    </ligand>
</feature>
<dbReference type="EC" id="2.7.2.3" evidence="5 13"/>
<keyword evidence="12 13" id="KW-0324">Glycolysis</keyword>
<feature type="binding site" evidence="13">
    <location>
        <position position="156"/>
    </location>
    <ligand>
        <name>substrate</name>
    </ligand>
</feature>
<evidence type="ECO:0000256" key="6">
    <source>
        <dbReference type="ARBA" id="ARBA00016471"/>
    </source>
</evidence>
<keyword evidence="11 13" id="KW-0067">ATP-binding</keyword>
<comment type="pathway">
    <text evidence="3 13">Carbohydrate degradation; glycolysis; pyruvate from D-glyceraldehyde 3-phosphate: step 2/5.</text>
</comment>
<dbReference type="GO" id="GO:0005829">
    <property type="term" value="C:cytosol"/>
    <property type="evidence" value="ECO:0007669"/>
    <property type="project" value="TreeGrafter"/>
</dbReference>
<evidence type="ECO:0000256" key="16">
    <source>
        <dbReference type="RuleBase" id="RU000532"/>
    </source>
</evidence>
<comment type="catalytic activity">
    <reaction evidence="1 13 16">
        <text>(2R)-3-phosphoglycerate + ATP = (2R)-3-phospho-glyceroyl phosphate + ADP</text>
        <dbReference type="Rhea" id="RHEA:14801"/>
        <dbReference type="ChEBI" id="CHEBI:30616"/>
        <dbReference type="ChEBI" id="CHEBI:57604"/>
        <dbReference type="ChEBI" id="CHEBI:58272"/>
        <dbReference type="ChEBI" id="CHEBI:456216"/>
        <dbReference type="EC" id="2.7.2.3"/>
    </reaction>
</comment>
<evidence type="ECO:0000256" key="11">
    <source>
        <dbReference type="ARBA" id="ARBA00022840"/>
    </source>
</evidence>
<dbReference type="PANTHER" id="PTHR11406">
    <property type="entry name" value="PHOSPHOGLYCERATE KINASE"/>
    <property type="match status" value="1"/>
</dbReference>
<feature type="binding site" evidence="13 14">
    <location>
        <begin position="21"/>
        <end position="23"/>
    </location>
    <ligand>
        <name>substrate</name>
    </ligand>
</feature>
<evidence type="ECO:0000256" key="1">
    <source>
        <dbReference type="ARBA" id="ARBA00000642"/>
    </source>
</evidence>
<dbReference type="UniPathway" id="UPA00109">
    <property type="reaction ID" value="UER00185"/>
</dbReference>
<dbReference type="SUPFAM" id="SSF53748">
    <property type="entry name" value="Phosphoglycerate kinase"/>
    <property type="match status" value="1"/>
</dbReference>
<dbReference type="PROSITE" id="PS00111">
    <property type="entry name" value="PGLYCERATE_KINASE"/>
    <property type="match status" value="1"/>
</dbReference>
<feature type="binding site" evidence="13 15">
    <location>
        <position position="325"/>
    </location>
    <ligand>
        <name>ATP</name>
        <dbReference type="ChEBI" id="CHEBI:30616"/>
    </ligand>
</feature>
<feature type="binding site" evidence="14">
    <location>
        <position position="156"/>
    </location>
    <ligand>
        <name>(2R)-3-phosphoglycerate</name>
        <dbReference type="ChEBI" id="CHEBI:58272"/>
    </ligand>
</feature>
<evidence type="ECO:0000313" key="17">
    <source>
        <dbReference type="EMBL" id="OQO70229.1"/>
    </source>
</evidence>
<evidence type="ECO:0000256" key="7">
    <source>
        <dbReference type="ARBA" id="ARBA00022490"/>
    </source>
</evidence>
<evidence type="ECO:0000256" key="8">
    <source>
        <dbReference type="ARBA" id="ARBA00022679"/>
    </source>
</evidence>
<evidence type="ECO:0000256" key="9">
    <source>
        <dbReference type="ARBA" id="ARBA00022741"/>
    </source>
</evidence>
<sequence>MAKKTVKDIDLKDKKVLVRVDFNVPLKDGVITDDTRIKAALPTINYVLEQGGKAILFSHLGRVKTEEDKAGKSLAPVAKRLGELLGKEVTFVPETRGEELETAINNMKDGDVVVFENTRFEDVDGKKESKNDADLGKYWASLGDVFVNDAFGTAHRAHASNVGIASTGIPTVAGFLMEKEIKFIGEAVEEPKRPMIAILGGAKVSDKIGVIENLIPKADKILIGGGMTYTFYEAKGIKIGNSLVEADKVALAKELIEKAGDKLVLPIDNVCAPEFSNDVETQVIEGDIPEGLMALDIGPASVKLFADTLQGAKTVVWNGPMGVFEMSNFAKGTIGVCEAIANLEDATTIIGGGDSAAAAEQLGFADKFTHISTGGGASLELLEGKELPGLAAINDK</sequence>
<name>A0A1V8YCB9_9ENTE</name>
<evidence type="ECO:0000256" key="3">
    <source>
        <dbReference type="ARBA" id="ARBA00004838"/>
    </source>
</evidence>
<comment type="caution">
    <text evidence="13">Lacks conserved residue(s) required for the propagation of feature annotation.</text>
</comment>
<dbReference type="STRING" id="112904.BH747_07305"/>
<evidence type="ECO:0000256" key="14">
    <source>
        <dbReference type="PIRSR" id="PIRSR000724-1"/>
    </source>
</evidence>
<feature type="binding site" evidence="13">
    <location>
        <position position="119"/>
    </location>
    <ligand>
        <name>substrate</name>
    </ligand>
</feature>
<dbReference type="FunFam" id="3.40.50.1260:FF:000001">
    <property type="entry name" value="Phosphoglycerate kinase"/>
    <property type="match status" value="1"/>
</dbReference>
<organism evidence="17 18">
    <name type="scientific">Enterococcus villorum</name>
    <dbReference type="NCBI Taxonomy" id="112904"/>
    <lineage>
        <taxon>Bacteria</taxon>
        <taxon>Bacillati</taxon>
        <taxon>Bacillota</taxon>
        <taxon>Bacilli</taxon>
        <taxon>Lactobacillales</taxon>
        <taxon>Enterococcaceae</taxon>
        <taxon>Enterococcus</taxon>
    </lineage>
</organism>
<dbReference type="GO" id="GO:0005524">
    <property type="term" value="F:ATP binding"/>
    <property type="evidence" value="ECO:0007669"/>
    <property type="project" value="UniProtKB-KW"/>
</dbReference>